<reference evidence="10 11" key="1">
    <citation type="submission" date="2018-11" db="EMBL/GenBank/DDBJ databases">
        <title>Sequencing the genomes of 1000 actinobacteria strains.</title>
        <authorList>
            <person name="Klenk H.-P."/>
        </authorList>
    </citation>
    <scope>NUCLEOTIDE SEQUENCE [LARGE SCALE GENOMIC DNA]</scope>
    <source>
        <strain evidence="10 11">DSM 13521</strain>
    </source>
</reference>
<feature type="domain" description="Acyl-CoA oxidase/dehydrogenase middle" evidence="8">
    <location>
        <begin position="120"/>
        <end position="215"/>
    </location>
</feature>
<evidence type="ECO:0000256" key="6">
    <source>
        <dbReference type="RuleBase" id="RU362125"/>
    </source>
</evidence>
<comment type="cofactor">
    <cofactor evidence="1 6">
        <name>FAD</name>
        <dbReference type="ChEBI" id="CHEBI:57692"/>
    </cofactor>
</comment>
<dbReference type="SUPFAM" id="SSF56645">
    <property type="entry name" value="Acyl-CoA dehydrogenase NM domain-like"/>
    <property type="match status" value="1"/>
</dbReference>
<dbReference type="Gene3D" id="2.40.110.10">
    <property type="entry name" value="Butyryl-CoA Dehydrogenase, subunit A, domain 2"/>
    <property type="match status" value="1"/>
</dbReference>
<dbReference type="SUPFAM" id="SSF47203">
    <property type="entry name" value="Acyl-CoA dehydrogenase C-terminal domain-like"/>
    <property type="match status" value="1"/>
</dbReference>
<dbReference type="InterPro" id="IPR013786">
    <property type="entry name" value="AcylCoA_DH/ox_N"/>
</dbReference>
<accession>A0A3N2DD60</accession>
<dbReference type="Pfam" id="PF02770">
    <property type="entry name" value="Acyl-CoA_dh_M"/>
    <property type="match status" value="1"/>
</dbReference>
<keyword evidence="3 6" id="KW-0285">Flavoprotein</keyword>
<comment type="similarity">
    <text evidence="2 6">Belongs to the acyl-CoA dehydrogenase family.</text>
</comment>
<dbReference type="InterPro" id="IPR037069">
    <property type="entry name" value="AcylCoA_DH/ox_N_sf"/>
</dbReference>
<evidence type="ECO:0000256" key="5">
    <source>
        <dbReference type="ARBA" id="ARBA00023002"/>
    </source>
</evidence>
<dbReference type="OrthoDB" id="9770681at2"/>
<evidence type="ECO:0000259" key="9">
    <source>
        <dbReference type="Pfam" id="PF02771"/>
    </source>
</evidence>
<evidence type="ECO:0000259" key="8">
    <source>
        <dbReference type="Pfam" id="PF02770"/>
    </source>
</evidence>
<dbReference type="InterPro" id="IPR006091">
    <property type="entry name" value="Acyl-CoA_Oxase/DH_mid-dom"/>
</dbReference>
<evidence type="ECO:0000256" key="4">
    <source>
        <dbReference type="ARBA" id="ARBA00022827"/>
    </source>
</evidence>
<comment type="caution">
    <text evidence="10">The sequence shown here is derived from an EMBL/GenBank/DDBJ whole genome shotgun (WGS) entry which is preliminary data.</text>
</comment>
<dbReference type="Gene3D" id="1.10.540.10">
    <property type="entry name" value="Acyl-CoA dehydrogenase/oxidase, N-terminal domain"/>
    <property type="match status" value="1"/>
</dbReference>
<dbReference type="PIRSF" id="PIRSF016578">
    <property type="entry name" value="HsaA"/>
    <property type="match status" value="1"/>
</dbReference>
<feature type="domain" description="Acyl-CoA dehydrogenase/oxidase N-terminal" evidence="9">
    <location>
        <begin position="6"/>
        <end position="116"/>
    </location>
</feature>
<dbReference type="PANTHER" id="PTHR43884">
    <property type="entry name" value="ACYL-COA DEHYDROGENASE"/>
    <property type="match status" value="1"/>
</dbReference>
<dbReference type="CDD" id="cd00567">
    <property type="entry name" value="ACAD"/>
    <property type="match status" value="1"/>
</dbReference>
<evidence type="ECO:0000313" key="11">
    <source>
        <dbReference type="Proteomes" id="UP000275356"/>
    </source>
</evidence>
<protein>
    <submittedName>
        <fullName evidence="10">Alkylation response protein AidB-like acyl-CoA dehydrogenase</fullName>
    </submittedName>
</protein>
<dbReference type="EMBL" id="RKHQ01000001">
    <property type="protein sequence ID" value="ROR97731.1"/>
    <property type="molecule type" value="Genomic_DNA"/>
</dbReference>
<evidence type="ECO:0000256" key="1">
    <source>
        <dbReference type="ARBA" id="ARBA00001974"/>
    </source>
</evidence>
<dbReference type="AlphaFoldDB" id="A0A3N2DD60"/>
<evidence type="ECO:0000256" key="3">
    <source>
        <dbReference type="ARBA" id="ARBA00022630"/>
    </source>
</evidence>
<dbReference type="RefSeq" id="WP_123739732.1">
    <property type="nucleotide sequence ID" value="NZ_CALFQU010000011.1"/>
</dbReference>
<dbReference type="GO" id="GO:0050660">
    <property type="term" value="F:flavin adenine dinucleotide binding"/>
    <property type="evidence" value="ECO:0007669"/>
    <property type="project" value="InterPro"/>
</dbReference>
<dbReference type="InterPro" id="IPR036250">
    <property type="entry name" value="AcylCo_DH-like_C"/>
</dbReference>
<keyword evidence="4 6" id="KW-0274">FAD</keyword>
<organism evidence="10 11">
    <name type="scientific">Salana multivorans</name>
    <dbReference type="NCBI Taxonomy" id="120377"/>
    <lineage>
        <taxon>Bacteria</taxon>
        <taxon>Bacillati</taxon>
        <taxon>Actinomycetota</taxon>
        <taxon>Actinomycetes</taxon>
        <taxon>Micrococcales</taxon>
        <taxon>Beutenbergiaceae</taxon>
        <taxon>Salana</taxon>
    </lineage>
</organism>
<evidence type="ECO:0000259" key="7">
    <source>
        <dbReference type="Pfam" id="PF00441"/>
    </source>
</evidence>
<proteinExistence type="inferred from homology"/>
<dbReference type="InterPro" id="IPR009075">
    <property type="entry name" value="AcylCo_DH/oxidase_C"/>
</dbReference>
<dbReference type="Gene3D" id="1.20.140.10">
    <property type="entry name" value="Butyryl-CoA Dehydrogenase, subunit A, domain 3"/>
    <property type="match status" value="1"/>
</dbReference>
<name>A0A3N2DD60_9MICO</name>
<dbReference type="PANTHER" id="PTHR43884:SF12">
    <property type="entry name" value="ISOVALERYL-COA DEHYDROGENASE, MITOCHONDRIAL-RELATED"/>
    <property type="match status" value="1"/>
</dbReference>
<dbReference type="Proteomes" id="UP000275356">
    <property type="component" value="Unassembled WGS sequence"/>
</dbReference>
<dbReference type="GO" id="GO:0003995">
    <property type="term" value="F:acyl-CoA dehydrogenase activity"/>
    <property type="evidence" value="ECO:0007669"/>
    <property type="project" value="TreeGrafter"/>
</dbReference>
<evidence type="ECO:0000313" key="10">
    <source>
        <dbReference type="EMBL" id="ROR97731.1"/>
    </source>
</evidence>
<feature type="domain" description="Acyl-CoA dehydrogenase/oxidase C-terminal" evidence="7">
    <location>
        <begin position="227"/>
        <end position="375"/>
    </location>
</feature>
<dbReference type="InterPro" id="IPR046373">
    <property type="entry name" value="Acyl-CoA_Oxase/DH_mid-dom_sf"/>
</dbReference>
<sequence>MDFSLSEEQQLLLESLDELLERDCSLAYIAACDAEHRQPVEFKRAMHEAGFLTLGFPEEYGGTPTDTMTLCLIAERVARQGLNLGYSTEILQVLDILEFGSEEQKQAVLGVLAEGEVPFALAFTEPGAGSDSAAMAMTAVHRDGKVVLNGTKTLVTNAVDSKYLLTMARNPDATDPRRAISMYLVPMDTPGIELSPILKMCWHTADSSEIFYNDVVVDESCLVGVKGEGFVQLMKNFEVERIMTATQSLGLAEAAFEDAAAYAAQRVQFGQPIGNFQQIQQKLTDMAIKIENMRNFVYHSAWMVDNDCLDRTQAAMCKRYCSLAAFEVCDDAMQIFGGLGVTEGVRVERLWRDARGHRFGGGTDEIMVHIVGRQIVKQHSR</sequence>
<dbReference type="Pfam" id="PF00441">
    <property type="entry name" value="Acyl-CoA_dh_1"/>
    <property type="match status" value="1"/>
</dbReference>
<dbReference type="Pfam" id="PF02771">
    <property type="entry name" value="Acyl-CoA_dh_N"/>
    <property type="match status" value="1"/>
</dbReference>
<dbReference type="InterPro" id="IPR009100">
    <property type="entry name" value="AcylCoA_DH/oxidase_NM_dom_sf"/>
</dbReference>
<dbReference type="FunFam" id="1.20.140.10:FF:000001">
    <property type="entry name" value="Acyl-CoA dehydrogenase"/>
    <property type="match status" value="1"/>
</dbReference>
<evidence type="ECO:0000256" key="2">
    <source>
        <dbReference type="ARBA" id="ARBA00009347"/>
    </source>
</evidence>
<keyword evidence="11" id="KW-1185">Reference proteome</keyword>
<keyword evidence="5 6" id="KW-0560">Oxidoreductase</keyword>
<gene>
    <name evidence="10" type="ORF">EDD28_2337</name>
</gene>